<evidence type="ECO:0000313" key="3">
    <source>
        <dbReference type="EMBL" id="MQU42181.1"/>
    </source>
</evidence>
<accession>A0A6A7ZKG5</accession>
<evidence type="ECO:0000313" key="5">
    <source>
        <dbReference type="Proteomes" id="UP000478064"/>
    </source>
</evidence>
<protein>
    <recommendedName>
        <fullName evidence="6">Halovibrin HvnA</fullName>
    </recommendedName>
</protein>
<dbReference type="EMBL" id="WIVU01000009">
    <property type="protein sequence ID" value="MQU05375.1"/>
    <property type="molecule type" value="Genomic_DNA"/>
</dbReference>
<dbReference type="EMBL" id="WIVV01000020">
    <property type="protein sequence ID" value="MQU42181.1"/>
    <property type="molecule type" value="Genomic_DNA"/>
</dbReference>
<name>A0A6A7ZKG5_9PSED</name>
<feature type="signal peptide" evidence="1">
    <location>
        <begin position="1"/>
        <end position="20"/>
    </location>
</feature>
<dbReference type="RefSeq" id="WP_153331738.1">
    <property type="nucleotide sequence ID" value="NZ_CP181271.1"/>
</dbReference>
<gene>
    <name evidence="2" type="ORF">GHO27_06705</name>
    <name evidence="3" type="ORF">GHO28_06595</name>
</gene>
<dbReference type="PROSITE" id="PS51257">
    <property type="entry name" value="PROKAR_LIPOPROTEIN"/>
    <property type="match status" value="1"/>
</dbReference>
<dbReference type="Proteomes" id="UP000478064">
    <property type="component" value="Unassembled WGS sequence"/>
</dbReference>
<organism evidence="3 4">
    <name type="scientific">Pseudomonas helleri</name>
    <dbReference type="NCBI Taxonomy" id="1608996"/>
    <lineage>
        <taxon>Bacteria</taxon>
        <taxon>Pseudomonadati</taxon>
        <taxon>Pseudomonadota</taxon>
        <taxon>Gammaproteobacteria</taxon>
        <taxon>Pseudomonadales</taxon>
        <taxon>Pseudomonadaceae</taxon>
        <taxon>Pseudomonas</taxon>
    </lineage>
</organism>
<dbReference type="Proteomes" id="UP000466863">
    <property type="component" value="Unassembled WGS sequence"/>
</dbReference>
<keyword evidence="1" id="KW-0732">Signal</keyword>
<proteinExistence type="predicted"/>
<comment type="caution">
    <text evidence="3">The sequence shown here is derived from an EMBL/GenBank/DDBJ whole genome shotgun (WGS) entry which is preliminary data.</text>
</comment>
<evidence type="ECO:0000313" key="2">
    <source>
        <dbReference type="EMBL" id="MQU05375.1"/>
    </source>
</evidence>
<reference evidence="4 5" key="1">
    <citation type="submission" date="2019-10" db="EMBL/GenBank/DDBJ databases">
        <title>Evaluation of single-gene subtyping targets for Pseudomonas.</title>
        <authorList>
            <person name="Reichler S.J."/>
            <person name="Orsi R.H."/>
            <person name="Wiedmann M."/>
            <person name="Martin N.H."/>
            <person name="Murphy S.I."/>
        </authorList>
    </citation>
    <scope>NUCLEOTIDE SEQUENCE [LARGE SCALE GENOMIC DNA]</scope>
    <source>
        <strain evidence="2 5">FSL R10-1637</strain>
        <strain evidence="3 4">FSL R10-1876</strain>
    </source>
</reference>
<dbReference type="AlphaFoldDB" id="A0A6A7ZKG5"/>
<evidence type="ECO:0008006" key="6">
    <source>
        <dbReference type="Google" id="ProtNLM"/>
    </source>
</evidence>
<evidence type="ECO:0000256" key="1">
    <source>
        <dbReference type="SAM" id="SignalP"/>
    </source>
</evidence>
<evidence type="ECO:0000313" key="4">
    <source>
        <dbReference type="Proteomes" id="UP000466863"/>
    </source>
</evidence>
<sequence length="299" mass="33085">MTRLLLVVLTVLLTACASHEGVNTSTSAATTQHLNRLGEETAVALTERYNNPVSACRPHNPSAAFECSGVIIRGTSPSTQYHAWNPNPSGTGVSFSYLRKDIIITDFYIYKNGFIFYPRLLAPEGKVSVSILCFFPRDGATVVREDQGCGQSPSRPTSRECQEQGINTAERWVEHYNQYGSYGDMCGFNVREALGENATIAFAEGLKAQRLIFNPLIDSYNELRIAKWDQDIGDVLPLQAFFYLDSSGKAGAQYDQQDFLKETGILVPIILITLPATEADQATFQFIPEDQAPSLHTQR</sequence>
<feature type="chain" id="PRO_5036169707" description="Halovibrin HvnA" evidence="1">
    <location>
        <begin position="21"/>
        <end position="299"/>
    </location>
</feature>